<feature type="compositionally biased region" description="Basic residues" evidence="1">
    <location>
        <begin position="61"/>
        <end position="70"/>
    </location>
</feature>
<sequence length="70" mass="8125">MRVVKYLSNQEKSVNRTLDELQLGVCKQTVLNTIRRSGVLVRQTKMKNPSMTDAKSERRSFSHKRAVFKT</sequence>
<feature type="region of interest" description="Disordered" evidence="1">
    <location>
        <begin position="46"/>
        <end position="70"/>
    </location>
</feature>
<protein>
    <recommendedName>
        <fullName evidence="2">Transposable element Tc3 transposase-like DNA-binding HTH domain-containing protein</fullName>
    </recommendedName>
</protein>
<reference evidence="4" key="1">
    <citation type="submission" date="2010-08" db="EMBL/GenBank/DDBJ databases">
        <authorList>
            <consortium name="Caenorhabditis japonica Sequencing Consortium"/>
            <person name="Wilson R.K."/>
        </authorList>
    </citation>
    <scope>NUCLEOTIDE SEQUENCE [LARGE SCALE GENOMIC DNA]</scope>
    <source>
        <strain evidence="4">DF5081</strain>
    </source>
</reference>
<dbReference type="InterPro" id="IPR036388">
    <property type="entry name" value="WH-like_DNA-bd_sf"/>
</dbReference>
<dbReference type="Gene3D" id="1.10.10.10">
    <property type="entry name" value="Winged helix-like DNA-binding domain superfamily/Winged helix DNA-binding domain"/>
    <property type="match status" value="1"/>
</dbReference>
<proteinExistence type="predicted"/>
<dbReference type="Pfam" id="PF21517">
    <property type="entry name" value="HTH_Tnp_Tc3_2_like"/>
    <property type="match status" value="1"/>
</dbReference>
<dbReference type="EnsemblMetazoa" id="CJA09958.1">
    <property type="protein sequence ID" value="CJA09958.1"/>
    <property type="gene ID" value="WBGene00129162"/>
</dbReference>
<feature type="domain" description="Transposable element Tc3 transposase-like DNA-binding HTH" evidence="2">
    <location>
        <begin position="2"/>
        <end position="37"/>
    </location>
</feature>
<reference evidence="3" key="2">
    <citation type="submission" date="2022-06" db="UniProtKB">
        <authorList>
            <consortium name="EnsemblMetazoa"/>
        </authorList>
    </citation>
    <scope>IDENTIFICATION</scope>
    <source>
        <strain evidence="3">DF5081</strain>
    </source>
</reference>
<dbReference type="AlphaFoldDB" id="A0A8R1HRX1"/>
<name>A0A8R1HRX1_CAEJA</name>
<evidence type="ECO:0000256" key="1">
    <source>
        <dbReference type="SAM" id="MobiDB-lite"/>
    </source>
</evidence>
<evidence type="ECO:0000259" key="2">
    <source>
        <dbReference type="Pfam" id="PF21517"/>
    </source>
</evidence>
<evidence type="ECO:0000313" key="4">
    <source>
        <dbReference type="Proteomes" id="UP000005237"/>
    </source>
</evidence>
<accession>A0A8R1HRX1</accession>
<keyword evidence="4" id="KW-1185">Reference proteome</keyword>
<dbReference type="InterPro" id="IPR048703">
    <property type="entry name" value="Tnp_Tc3-like_HTH"/>
</dbReference>
<evidence type="ECO:0000313" key="3">
    <source>
        <dbReference type="EnsemblMetazoa" id="CJA09958.1"/>
    </source>
</evidence>
<organism evidence="3 4">
    <name type="scientific">Caenorhabditis japonica</name>
    <dbReference type="NCBI Taxonomy" id="281687"/>
    <lineage>
        <taxon>Eukaryota</taxon>
        <taxon>Metazoa</taxon>
        <taxon>Ecdysozoa</taxon>
        <taxon>Nematoda</taxon>
        <taxon>Chromadorea</taxon>
        <taxon>Rhabditida</taxon>
        <taxon>Rhabditina</taxon>
        <taxon>Rhabditomorpha</taxon>
        <taxon>Rhabditoidea</taxon>
        <taxon>Rhabditidae</taxon>
        <taxon>Peloderinae</taxon>
        <taxon>Caenorhabditis</taxon>
    </lineage>
</organism>
<dbReference type="Proteomes" id="UP000005237">
    <property type="component" value="Unassembled WGS sequence"/>
</dbReference>